<sequence>MRAPTLDTERPDPVELHRLCVPDPERVPMAIGSFDSIGPLSRADFPHRHTFYELVLVTAGTGWHVVDFAAHPIRPPHLGFIAPGQVHWWRDAVGLDGQVLLFTDEFLLAHPRDREVWQALGRRPWLNLTGFERREFAALFAQLSAEYRRRDAGFLSVLQSYLHVLLVRACRVADGMALTMATDRPAAVVREFNRLVTHSGWSGYSVRDYATRLGVSVGYLTEVVKQVRGVTPGQLVRRARVLEARRLLGGSDLTIAQVSHALGFSDPAYFCRFFRRETGSTPGSFRRSVD</sequence>
<dbReference type="GO" id="GO:0043565">
    <property type="term" value="F:sequence-specific DNA binding"/>
    <property type="evidence" value="ECO:0007669"/>
    <property type="project" value="InterPro"/>
</dbReference>
<dbReference type="RefSeq" id="WP_013017961.1">
    <property type="nucleotide sequence ID" value="NC_013947.1"/>
</dbReference>
<dbReference type="InterPro" id="IPR003313">
    <property type="entry name" value="AraC-bd"/>
</dbReference>
<dbReference type="Pfam" id="PF02311">
    <property type="entry name" value="AraC_binding"/>
    <property type="match status" value="1"/>
</dbReference>
<dbReference type="SUPFAM" id="SSF46689">
    <property type="entry name" value="Homeodomain-like"/>
    <property type="match status" value="1"/>
</dbReference>
<feature type="domain" description="HTH araC/xylS-type" evidence="4">
    <location>
        <begin position="190"/>
        <end position="288"/>
    </location>
</feature>
<dbReference type="InterPro" id="IPR009057">
    <property type="entry name" value="Homeodomain-like_sf"/>
</dbReference>
<evidence type="ECO:0000256" key="1">
    <source>
        <dbReference type="ARBA" id="ARBA00023015"/>
    </source>
</evidence>
<keyword evidence="1" id="KW-0805">Transcription regulation</keyword>
<evidence type="ECO:0000259" key="4">
    <source>
        <dbReference type="PROSITE" id="PS01124"/>
    </source>
</evidence>
<dbReference type="PROSITE" id="PS01124">
    <property type="entry name" value="HTH_ARAC_FAMILY_2"/>
    <property type="match status" value="1"/>
</dbReference>
<keyword evidence="6" id="KW-1185">Reference proteome</keyword>
<dbReference type="HOGENOM" id="CLU_000445_88_2_11"/>
<organism evidence="5 6">
    <name type="scientific">Stackebrandtia nassauensis (strain DSM 44728 / CIP 108903 / NRRL B-16338 / NBRC 102104 / LLR-40K-21)</name>
    <dbReference type="NCBI Taxonomy" id="446470"/>
    <lineage>
        <taxon>Bacteria</taxon>
        <taxon>Bacillati</taxon>
        <taxon>Actinomycetota</taxon>
        <taxon>Actinomycetes</taxon>
        <taxon>Glycomycetales</taxon>
        <taxon>Glycomycetaceae</taxon>
        <taxon>Stackebrandtia</taxon>
    </lineage>
</organism>
<dbReference type="Gene3D" id="2.60.120.10">
    <property type="entry name" value="Jelly Rolls"/>
    <property type="match status" value="1"/>
</dbReference>
<dbReference type="PANTHER" id="PTHR43280">
    <property type="entry name" value="ARAC-FAMILY TRANSCRIPTIONAL REGULATOR"/>
    <property type="match status" value="1"/>
</dbReference>
<dbReference type="InterPro" id="IPR014710">
    <property type="entry name" value="RmlC-like_jellyroll"/>
</dbReference>
<reference evidence="5 6" key="1">
    <citation type="journal article" date="2009" name="Stand. Genomic Sci.">
        <title>Complete genome sequence of Stackebrandtia nassauensis type strain (LLR-40K-21).</title>
        <authorList>
            <person name="Munk C."/>
            <person name="Lapidus A."/>
            <person name="Copeland A."/>
            <person name="Jando M."/>
            <person name="Mayilraj S."/>
            <person name="Glavina Del Rio T."/>
            <person name="Nolan M."/>
            <person name="Chen F."/>
            <person name="Lucas S."/>
            <person name="Tice H."/>
            <person name="Cheng J.F."/>
            <person name="Han C."/>
            <person name="Detter J.C."/>
            <person name="Bruce D."/>
            <person name="Goodwin L."/>
            <person name="Chain P."/>
            <person name="Pitluck S."/>
            <person name="Goker M."/>
            <person name="Ovchinikova G."/>
            <person name="Pati A."/>
            <person name="Ivanova N."/>
            <person name="Mavromatis K."/>
            <person name="Chen A."/>
            <person name="Palaniappan K."/>
            <person name="Land M."/>
            <person name="Hauser L."/>
            <person name="Chang Y.J."/>
            <person name="Jeffries C.D."/>
            <person name="Bristow J."/>
            <person name="Eisen J.A."/>
            <person name="Markowitz V."/>
            <person name="Hugenholtz P."/>
            <person name="Kyrpides N.C."/>
            <person name="Klenk H.P."/>
        </authorList>
    </citation>
    <scope>NUCLEOTIDE SEQUENCE [LARGE SCALE GENOMIC DNA]</scope>
    <source>
        <strain evidence="6">DSM 44728 / CIP 108903 / NRRL B-16338 / NBRC 102104 / LLR-40K-21</strain>
    </source>
</reference>
<dbReference type="SUPFAM" id="SSF51215">
    <property type="entry name" value="Regulatory protein AraC"/>
    <property type="match status" value="1"/>
</dbReference>
<evidence type="ECO:0000313" key="5">
    <source>
        <dbReference type="EMBL" id="ADD42390.1"/>
    </source>
</evidence>
<protein>
    <submittedName>
        <fullName evidence="5">Transcriptional regulator, AraC family</fullName>
    </submittedName>
</protein>
<evidence type="ECO:0000256" key="3">
    <source>
        <dbReference type="ARBA" id="ARBA00023163"/>
    </source>
</evidence>
<evidence type="ECO:0000313" key="6">
    <source>
        <dbReference type="Proteomes" id="UP000000844"/>
    </source>
</evidence>
<dbReference type="PANTHER" id="PTHR43280:SF32">
    <property type="entry name" value="TRANSCRIPTIONAL REGULATORY PROTEIN"/>
    <property type="match status" value="1"/>
</dbReference>
<dbReference type="STRING" id="446470.Snas_2714"/>
<dbReference type="GO" id="GO:0003700">
    <property type="term" value="F:DNA-binding transcription factor activity"/>
    <property type="evidence" value="ECO:0007669"/>
    <property type="project" value="InterPro"/>
</dbReference>
<dbReference type="EMBL" id="CP001778">
    <property type="protein sequence ID" value="ADD42390.1"/>
    <property type="molecule type" value="Genomic_DNA"/>
</dbReference>
<dbReference type="SMART" id="SM00342">
    <property type="entry name" value="HTH_ARAC"/>
    <property type="match status" value="1"/>
</dbReference>
<dbReference type="InterPro" id="IPR037923">
    <property type="entry name" value="HTH-like"/>
</dbReference>
<dbReference type="eggNOG" id="COG2207">
    <property type="taxonomic scope" value="Bacteria"/>
</dbReference>
<dbReference type="InterPro" id="IPR018062">
    <property type="entry name" value="HTH_AraC-typ_CS"/>
</dbReference>
<name>D3Q7B9_STANL</name>
<dbReference type="OrthoDB" id="9799345at2"/>
<dbReference type="PROSITE" id="PS00041">
    <property type="entry name" value="HTH_ARAC_FAMILY_1"/>
    <property type="match status" value="1"/>
</dbReference>
<gene>
    <name evidence="5" type="ordered locus">Snas_2714</name>
</gene>
<dbReference type="Gene3D" id="1.10.10.60">
    <property type="entry name" value="Homeodomain-like"/>
    <property type="match status" value="1"/>
</dbReference>
<keyword evidence="2" id="KW-0238">DNA-binding</keyword>
<keyword evidence="3" id="KW-0804">Transcription</keyword>
<proteinExistence type="predicted"/>
<accession>D3Q7B9</accession>
<dbReference type="eggNOG" id="COG1917">
    <property type="taxonomic scope" value="Bacteria"/>
</dbReference>
<dbReference type="PRINTS" id="PR00032">
    <property type="entry name" value="HTHARAC"/>
</dbReference>
<dbReference type="KEGG" id="sna:Snas_2714"/>
<evidence type="ECO:0000256" key="2">
    <source>
        <dbReference type="ARBA" id="ARBA00023125"/>
    </source>
</evidence>
<dbReference type="Proteomes" id="UP000000844">
    <property type="component" value="Chromosome"/>
</dbReference>
<dbReference type="Pfam" id="PF12833">
    <property type="entry name" value="HTH_18"/>
    <property type="match status" value="1"/>
</dbReference>
<dbReference type="AlphaFoldDB" id="D3Q7B9"/>
<dbReference type="InterPro" id="IPR020449">
    <property type="entry name" value="Tscrpt_reg_AraC-type_HTH"/>
</dbReference>
<dbReference type="InterPro" id="IPR018060">
    <property type="entry name" value="HTH_AraC"/>
</dbReference>